<proteinExistence type="predicted"/>
<dbReference type="Proteomes" id="UP000579647">
    <property type="component" value="Unassembled WGS sequence"/>
</dbReference>
<gene>
    <name evidence="1" type="ORF">HNR07_000866</name>
</gene>
<comment type="caution">
    <text evidence="1">The sequence shown here is derived from an EMBL/GenBank/DDBJ whole genome shotgun (WGS) entry which is preliminary data.</text>
</comment>
<protein>
    <submittedName>
        <fullName evidence="1">Uncharacterized protein</fullName>
    </submittedName>
</protein>
<dbReference type="EMBL" id="JACHDO010000001">
    <property type="protein sequence ID" value="MBB5489729.1"/>
    <property type="molecule type" value="Genomic_DNA"/>
</dbReference>
<sequence length="92" mass="10068">MRGTGIVAQYRALAEGDRPVLLDGSEASFDGWVGSDGYPLPVRYYHEYRHEAGGTVSRVGNLVQLGCLQFNEPVDVFFPSGEQIGDAPDFVF</sequence>
<evidence type="ECO:0000313" key="2">
    <source>
        <dbReference type="Proteomes" id="UP000579647"/>
    </source>
</evidence>
<accession>A0A840VZ50</accession>
<dbReference type="AlphaFoldDB" id="A0A840VZ50"/>
<dbReference type="RefSeq" id="WP_184362220.1">
    <property type="nucleotide sequence ID" value="NZ_BAAAKM010000011.1"/>
</dbReference>
<name>A0A840VZ50_9ACTN</name>
<organism evidence="1 2">
    <name type="scientific">Nocardiopsis metallicus</name>
    <dbReference type="NCBI Taxonomy" id="179819"/>
    <lineage>
        <taxon>Bacteria</taxon>
        <taxon>Bacillati</taxon>
        <taxon>Actinomycetota</taxon>
        <taxon>Actinomycetes</taxon>
        <taxon>Streptosporangiales</taxon>
        <taxon>Nocardiopsidaceae</taxon>
        <taxon>Nocardiopsis</taxon>
    </lineage>
</organism>
<evidence type="ECO:0000313" key="1">
    <source>
        <dbReference type="EMBL" id="MBB5489729.1"/>
    </source>
</evidence>
<reference evidence="1 2" key="1">
    <citation type="submission" date="2020-08" db="EMBL/GenBank/DDBJ databases">
        <title>Sequencing the genomes of 1000 actinobacteria strains.</title>
        <authorList>
            <person name="Klenk H.-P."/>
        </authorList>
    </citation>
    <scope>NUCLEOTIDE SEQUENCE [LARGE SCALE GENOMIC DNA]</scope>
    <source>
        <strain evidence="1 2">DSM 44598</strain>
    </source>
</reference>
<keyword evidence="2" id="KW-1185">Reference proteome</keyword>